<evidence type="ECO:0000256" key="1">
    <source>
        <dbReference type="SAM" id="MobiDB-lite"/>
    </source>
</evidence>
<evidence type="ECO:0000313" key="4">
    <source>
        <dbReference type="Proteomes" id="UP000000724"/>
    </source>
</evidence>
<evidence type="ECO:0000256" key="2">
    <source>
        <dbReference type="SAM" id="Phobius"/>
    </source>
</evidence>
<name>B6H3Y8_PENRW</name>
<feature type="transmembrane region" description="Helical" evidence="2">
    <location>
        <begin position="171"/>
        <end position="190"/>
    </location>
</feature>
<sequence length="193" mass="21751">MYPPPTQLRAAHSPQHRHSDRNPTTGCLEHPYPLDPQEFQLCRSRDPEKMYMDFVPGTCKKLLSLTAAEKTTVSERVKEMINELLTIPPDYFGNFDSTPYINGVLSRPEMVNRTLNNHRTVFTHGDLQPKKYILLIGICPAGTPSTGIFAPSTLYCQMKPDWLEFVPVSGGISHGASCLLVDLLLMLHYIHVD</sequence>
<dbReference type="VEuPathDB" id="FungiDB:PCH_Pc13g10560"/>
<accession>B6H3Y8</accession>
<protein>
    <submittedName>
        <fullName evidence="3">Pc13g10560 protein</fullName>
    </submittedName>
</protein>
<reference evidence="3 4" key="1">
    <citation type="journal article" date="2008" name="Nat. Biotechnol.">
        <title>Genome sequencing and analysis of the filamentous fungus Penicillium chrysogenum.</title>
        <authorList>
            <person name="van den Berg M.A."/>
            <person name="Albang R."/>
            <person name="Albermann K."/>
            <person name="Badger J.H."/>
            <person name="Daran J.-M."/>
            <person name="Driessen A.J.M."/>
            <person name="Garcia-Estrada C."/>
            <person name="Fedorova N.D."/>
            <person name="Harris D.M."/>
            <person name="Heijne W.H.M."/>
            <person name="Joardar V.S."/>
            <person name="Kiel J.A.K.W."/>
            <person name="Kovalchuk A."/>
            <person name="Martin J.F."/>
            <person name="Nierman W.C."/>
            <person name="Nijland J.G."/>
            <person name="Pronk J.T."/>
            <person name="Roubos J.A."/>
            <person name="van der Klei I.J."/>
            <person name="van Peij N.N.M.E."/>
            <person name="Veenhuis M."/>
            <person name="von Doehren H."/>
            <person name="Wagner C."/>
            <person name="Wortman J.R."/>
            <person name="Bovenberg R.A.L."/>
        </authorList>
    </citation>
    <scope>NUCLEOTIDE SEQUENCE [LARGE SCALE GENOMIC DNA]</scope>
    <source>
        <strain evidence="4">ATCC 28089 / DSM 1075 / NRRL 1951 / Wisconsin 54-1255</strain>
    </source>
</reference>
<dbReference type="OrthoDB" id="4177236at2759"/>
<feature type="region of interest" description="Disordered" evidence="1">
    <location>
        <begin position="1"/>
        <end position="30"/>
    </location>
</feature>
<gene>
    <name evidence="3" type="ORF">Pc13g10560</name>
    <name evidence="3" type="ORF">PCH_Pc13g10560</name>
</gene>
<keyword evidence="2" id="KW-1133">Transmembrane helix</keyword>
<dbReference type="AlphaFoldDB" id="B6H3Y8"/>
<dbReference type="EMBL" id="AM920428">
    <property type="protein sequence ID" value="CAP92125.1"/>
    <property type="molecule type" value="Genomic_DNA"/>
</dbReference>
<keyword evidence="2" id="KW-0472">Membrane</keyword>
<dbReference type="HOGENOM" id="CLU_1411955_0_0_1"/>
<dbReference type="BioCyc" id="PCHR:PC13G10560-MONOMER"/>
<keyword evidence="2" id="KW-0812">Transmembrane</keyword>
<feature type="transmembrane region" description="Helical" evidence="2">
    <location>
        <begin position="132"/>
        <end position="151"/>
    </location>
</feature>
<dbReference type="Proteomes" id="UP000000724">
    <property type="component" value="Contig Pc00c13"/>
</dbReference>
<keyword evidence="4" id="KW-1185">Reference proteome</keyword>
<proteinExistence type="predicted"/>
<organism evidence="3 4">
    <name type="scientific">Penicillium rubens (strain ATCC 28089 / DSM 1075 / NRRL 1951 / Wisconsin 54-1255)</name>
    <name type="common">Penicillium chrysogenum</name>
    <dbReference type="NCBI Taxonomy" id="500485"/>
    <lineage>
        <taxon>Eukaryota</taxon>
        <taxon>Fungi</taxon>
        <taxon>Dikarya</taxon>
        <taxon>Ascomycota</taxon>
        <taxon>Pezizomycotina</taxon>
        <taxon>Eurotiomycetes</taxon>
        <taxon>Eurotiomycetidae</taxon>
        <taxon>Eurotiales</taxon>
        <taxon>Aspergillaceae</taxon>
        <taxon>Penicillium</taxon>
        <taxon>Penicillium chrysogenum species complex</taxon>
    </lineage>
</organism>
<evidence type="ECO:0000313" key="3">
    <source>
        <dbReference type="EMBL" id="CAP92125.1"/>
    </source>
</evidence>